<name>A0A8S3WK41_PARAO</name>
<dbReference type="Pfam" id="PF14291">
    <property type="entry name" value="DUF4371"/>
    <property type="match status" value="1"/>
</dbReference>
<dbReference type="PANTHER" id="PTHR37162:SF1">
    <property type="entry name" value="BED-TYPE DOMAIN-CONTAINING PROTEIN"/>
    <property type="match status" value="1"/>
</dbReference>
<organism evidence="2 3">
    <name type="scientific">Parnassius apollo</name>
    <name type="common">Apollo butterfly</name>
    <name type="synonym">Papilio apollo</name>
    <dbReference type="NCBI Taxonomy" id="110799"/>
    <lineage>
        <taxon>Eukaryota</taxon>
        <taxon>Metazoa</taxon>
        <taxon>Ecdysozoa</taxon>
        <taxon>Arthropoda</taxon>
        <taxon>Hexapoda</taxon>
        <taxon>Insecta</taxon>
        <taxon>Pterygota</taxon>
        <taxon>Neoptera</taxon>
        <taxon>Endopterygota</taxon>
        <taxon>Lepidoptera</taxon>
        <taxon>Glossata</taxon>
        <taxon>Ditrysia</taxon>
        <taxon>Papilionoidea</taxon>
        <taxon>Papilionidae</taxon>
        <taxon>Parnassiinae</taxon>
        <taxon>Parnassini</taxon>
        <taxon>Parnassius</taxon>
        <taxon>Parnassius</taxon>
    </lineage>
</organism>
<dbReference type="InterPro" id="IPR025398">
    <property type="entry name" value="DUF4371"/>
</dbReference>
<accession>A0A8S3WK41</accession>
<protein>
    <submittedName>
        <fullName evidence="2">(apollo) hypothetical protein</fullName>
    </submittedName>
</protein>
<dbReference type="EMBL" id="CAJQZP010000501">
    <property type="protein sequence ID" value="CAG4964549.1"/>
    <property type="molecule type" value="Genomic_DNA"/>
</dbReference>
<keyword evidence="3" id="KW-1185">Reference proteome</keyword>
<gene>
    <name evidence="2" type="ORF">PAPOLLO_LOCUS7208</name>
</gene>
<reference evidence="2" key="1">
    <citation type="submission" date="2021-04" db="EMBL/GenBank/DDBJ databases">
        <authorList>
            <person name="Tunstrom K."/>
        </authorList>
    </citation>
    <scope>NUCLEOTIDE SEQUENCE</scope>
</reference>
<dbReference type="PANTHER" id="PTHR37162">
    <property type="entry name" value="HAT FAMILY DIMERISATION DOMAINCONTAINING PROTEIN-RELATED"/>
    <property type="match status" value="1"/>
</dbReference>
<sequence length="221" mass="24450">MCKNSSKHEVNCKKLQNQPKLTSLLASTSKLQQPQQMAKAGEIKLACFVAEHNIAVNVASHLTKLVKSVYPDSKIAESLSMSRTKTRAIVVNVTGKTAEENLIQNLKENYFSLLVDESTDKSAIKHLALIARVVNTNYEVEDKFLTLIPIAEGSAKVLYDKTIEYFNEKGIPYKENMLGFASDGANVMFGSNNSMVTHLKNDIPNLFTMKCICHSFALCAS</sequence>
<dbReference type="AlphaFoldDB" id="A0A8S3WK41"/>
<evidence type="ECO:0000259" key="1">
    <source>
        <dbReference type="Pfam" id="PF14291"/>
    </source>
</evidence>
<proteinExistence type="predicted"/>
<dbReference type="OrthoDB" id="10023262at2759"/>
<dbReference type="Proteomes" id="UP000691718">
    <property type="component" value="Unassembled WGS sequence"/>
</dbReference>
<comment type="caution">
    <text evidence="2">The sequence shown here is derived from an EMBL/GenBank/DDBJ whole genome shotgun (WGS) entry which is preliminary data.</text>
</comment>
<evidence type="ECO:0000313" key="2">
    <source>
        <dbReference type="EMBL" id="CAG4964549.1"/>
    </source>
</evidence>
<evidence type="ECO:0000313" key="3">
    <source>
        <dbReference type="Proteomes" id="UP000691718"/>
    </source>
</evidence>
<feature type="domain" description="DUF4371" evidence="1">
    <location>
        <begin position="84"/>
        <end position="193"/>
    </location>
</feature>